<dbReference type="RefSeq" id="WP_110394472.1">
    <property type="nucleotide sequence ID" value="NZ_JBHUHB010000001.1"/>
</dbReference>
<protein>
    <submittedName>
        <fullName evidence="2">Uncharacterized protein</fullName>
    </submittedName>
</protein>
<evidence type="ECO:0000256" key="1">
    <source>
        <dbReference type="SAM" id="Phobius"/>
    </source>
</evidence>
<dbReference type="Proteomes" id="UP000247978">
    <property type="component" value="Unassembled WGS sequence"/>
</dbReference>
<proteinExistence type="predicted"/>
<dbReference type="Pfam" id="PF19610">
    <property type="entry name" value="DUF6115"/>
    <property type="match status" value="1"/>
</dbReference>
<dbReference type="InterPro" id="IPR046118">
    <property type="entry name" value="DUF6115"/>
</dbReference>
<evidence type="ECO:0000313" key="2">
    <source>
        <dbReference type="EMBL" id="PXW88635.1"/>
    </source>
</evidence>
<feature type="transmembrane region" description="Helical" evidence="1">
    <location>
        <begin position="6"/>
        <end position="24"/>
    </location>
</feature>
<keyword evidence="1" id="KW-0472">Membrane</keyword>
<name>A0A2V3W8Q6_9BACI</name>
<sequence>MVSLLLIISFLLHITLIMAVYHLYQQLQLSKRSKDQELEILFADFLKEIRIENERLQSQLINEPPPKNEGKKEEMTLTKNRSITNKAEHYKENNFFNLLQEEKNDQLLETSIESKIFSMYNQGQSIDDIAKTLNRGKTEVALILKLHSNKAENT</sequence>
<keyword evidence="1" id="KW-1133">Transmembrane helix</keyword>
<organism evidence="2 3">
    <name type="scientific">Pseudogracilibacillus auburnensis</name>
    <dbReference type="NCBI Taxonomy" id="1494959"/>
    <lineage>
        <taxon>Bacteria</taxon>
        <taxon>Bacillati</taxon>
        <taxon>Bacillota</taxon>
        <taxon>Bacilli</taxon>
        <taxon>Bacillales</taxon>
        <taxon>Bacillaceae</taxon>
        <taxon>Pseudogracilibacillus</taxon>
    </lineage>
</organism>
<accession>A0A2V3W8Q6</accession>
<dbReference type="EMBL" id="QJJQ01000003">
    <property type="protein sequence ID" value="PXW88635.1"/>
    <property type="molecule type" value="Genomic_DNA"/>
</dbReference>
<comment type="caution">
    <text evidence="2">The sequence shown here is derived from an EMBL/GenBank/DDBJ whole genome shotgun (WGS) entry which is preliminary data.</text>
</comment>
<dbReference type="AlphaFoldDB" id="A0A2V3W8Q6"/>
<dbReference type="OrthoDB" id="1708317at2"/>
<reference evidence="2 3" key="1">
    <citation type="submission" date="2018-05" db="EMBL/GenBank/DDBJ databases">
        <title>Genomic Encyclopedia of Type Strains, Phase IV (KMG-IV): sequencing the most valuable type-strain genomes for metagenomic binning, comparative biology and taxonomic classification.</title>
        <authorList>
            <person name="Goeker M."/>
        </authorList>
    </citation>
    <scope>NUCLEOTIDE SEQUENCE [LARGE SCALE GENOMIC DNA]</scope>
    <source>
        <strain evidence="2 3">DSM 28556</strain>
    </source>
</reference>
<keyword evidence="1" id="KW-0812">Transmembrane</keyword>
<evidence type="ECO:0000313" key="3">
    <source>
        <dbReference type="Proteomes" id="UP000247978"/>
    </source>
</evidence>
<keyword evidence="3" id="KW-1185">Reference proteome</keyword>
<gene>
    <name evidence="2" type="ORF">DFR56_103140</name>
</gene>